<keyword evidence="1" id="KW-0812">Transmembrane</keyword>
<dbReference type="RefSeq" id="WP_147233308.1">
    <property type="nucleotide sequence ID" value="NZ_QNSB01000004.1"/>
</dbReference>
<keyword evidence="3" id="KW-1185">Reference proteome</keyword>
<proteinExistence type="predicted"/>
<evidence type="ECO:0000313" key="3">
    <source>
        <dbReference type="Proteomes" id="UP000253509"/>
    </source>
</evidence>
<reference evidence="2 3" key="1">
    <citation type="submission" date="2018-06" db="EMBL/GenBank/DDBJ databases">
        <title>Freshwater and sediment microbial communities from various areas in North America, analyzing microbe dynamics in response to fracking.</title>
        <authorList>
            <person name="Lamendella R."/>
        </authorList>
    </citation>
    <scope>NUCLEOTIDE SEQUENCE [LARGE SCALE GENOMIC DNA]</scope>
    <source>
        <strain evidence="2 3">3b_TX</strain>
    </source>
</reference>
<evidence type="ECO:0000256" key="1">
    <source>
        <dbReference type="SAM" id="Phobius"/>
    </source>
</evidence>
<accession>A0A366IJG7</accession>
<sequence>MVDSTWAPGDWLTLTTAAGTMVLAIAAIWQGCITRRQIKANEQQLKISARQATSGEKSASAAVDVHRESIRARVDQFAPRVVAFFEKPEGPYWNTAQTGIPYANDNRLLDRQATETPRNKSHEFVFPQDSGTFLWFRGRGALINEGETSARVRLETQWRFIEGVNFITGEFTPLPHLTDNSINSEAILPPGAAALFEWADGHTVGEWADAYSNPEPPRPGGDIWLWITVFDPRGVGVIDTIEARFAPEVISPVSSRVGHWMVNDSSHFGPVYALPITREYVNEGANTENLKHMRQHFRAYEEKLASEGENEDRS</sequence>
<comment type="caution">
    <text evidence="2">The sequence shown here is derived from an EMBL/GenBank/DDBJ whole genome shotgun (WGS) entry which is preliminary data.</text>
</comment>
<feature type="transmembrane region" description="Helical" evidence="1">
    <location>
        <begin position="12"/>
        <end position="29"/>
    </location>
</feature>
<organism evidence="2 3">
    <name type="scientific">Brevibacterium celere</name>
    <dbReference type="NCBI Taxonomy" id="225845"/>
    <lineage>
        <taxon>Bacteria</taxon>
        <taxon>Bacillati</taxon>
        <taxon>Actinomycetota</taxon>
        <taxon>Actinomycetes</taxon>
        <taxon>Micrococcales</taxon>
        <taxon>Brevibacteriaceae</taxon>
        <taxon>Brevibacterium</taxon>
    </lineage>
</organism>
<keyword evidence="1" id="KW-0472">Membrane</keyword>
<dbReference type="Proteomes" id="UP000253509">
    <property type="component" value="Unassembled WGS sequence"/>
</dbReference>
<protein>
    <submittedName>
        <fullName evidence="2">Uncharacterized protein</fullName>
    </submittedName>
</protein>
<name>A0A366IJG7_9MICO</name>
<dbReference type="AlphaFoldDB" id="A0A366IJG7"/>
<evidence type="ECO:0000313" key="2">
    <source>
        <dbReference type="EMBL" id="RBP72291.1"/>
    </source>
</evidence>
<keyword evidence="1" id="KW-1133">Transmembrane helix</keyword>
<dbReference type="EMBL" id="QNSB01000004">
    <property type="protein sequence ID" value="RBP72291.1"/>
    <property type="molecule type" value="Genomic_DNA"/>
</dbReference>
<gene>
    <name evidence="2" type="ORF">DFO65_104249</name>
</gene>